<name>A0AAW0USE8_SCYPA</name>
<comment type="caution">
    <text evidence="1">The sequence shown here is derived from an EMBL/GenBank/DDBJ whole genome shotgun (WGS) entry which is preliminary data.</text>
</comment>
<gene>
    <name evidence="1" type="ORF">O3P69_000939</name>
</gene>
<evidence type="ECO:0000313" key="2">
    <source>
        <dbReference type="Proteomes" id="UP001487740"/>
    </source>
</evidence>
<dbReference type="EMBL" id="JARAKH010000007">
    <property type="protein sequence ID" value="KAK8403062.1"/>
    <property type="molecule type" value="Genomic_DNA"/>
</dbReference>
<accession>A0AAW0USE8</accession>
<sequence length="102" mass="11423">MPMVGKAWRTLRVNRFFMGHTLRPVGHEAHAGFCQVIFLYHLDIRSGHSVAAVIECEEQSRKLNKVLGLRRSPSGVRQPLTPTCPLHPLALHPYLAPSYLAA</sequence>
<proteinExistence type="predicted"/>
<dbReference type="AlphaFoldDB" id="A0AAW0USE8"/>
<keyword evidence="2" id="KW-1185">Reference proteome</keyword>
<dbReference type="Proteomes" id="UP001487740">
    <property type="component" value="Unassembled WGS sequence"/>
</dbReference>
<organism evidence="1 2">
    <name type="scientific">Scylla paramamosain</name>
    <name type="common">Mud crab</name>
    <dbReference type="NCBI Taxonomy" id="85552"/>
    <lineage>
        <taxon>Eukaryota</taxon>
        <taxon>Metazoa</taxon>
        <taxon>Ecdysozoa</taxon>
        <taxon>Arthropoda</taxon>
        <taxon>Crustacea</taxon>
        <taxon>Multicrustacea</taxon>
        <taxon>Malacostraca</taxon>
        <taxon>Eumalacostraca</taxon>
        <taxon>Eucarida</taxon>
        <taxon>Decapoda</taxon>
        <taxon>Pleocyemata</taxon>
        <taxon>Brachyura</taxon>
        <taxon>Eubrachyura</taxon>
        <taxon>Portunoidea</taxon>
        <taxon>Portunidae</taxon>
        <taxon>Portuninae</taxon>
        <taxon>Scylla</taxon>
    </lineage>
</organism>
<evidence type="ECO:0000313" key="1">
    <source>
        <dbReference type="EMBL" id="KAK8403062.1"/>
    </source>
</evidence>
<reference evidence="1 2" key="1">
    <citation type="submission" date="2023-03" db="EMBL/GenBank/DDBJ databases">
        <title>High-quality genome of Scylla paramamosain provides insights in environmental adaptation.</title>
        <authorList>
            <person name="Zhang L."/>
        </authorList>
    </citation>
    <scope>NUCLEOTIDE SEQUENCE [LARGE SCALE GENOMIC DNA]</scope>
    <source>
        <strain evidence="1">LZ_2023a</strain>
        <tissue evidence="1">Muscle</tissue>
    </source>
</reference>
<protein>
    <submittedName>
        <fullName evidence="1">Uncharacterized protein</fullName>
    </submittedName>
</protein>